<name>A0AAV4VAD6_CAEEX</name>
<accession>A0AAV4VAD6</accession>
<reference evidence="1 2" key="1">
    <citation type="submission" date="2021-06" db="EMBL/GenBank/DDBJ databases">
        <title>Caerostris extrusa draft genome.</title>
        <authorList>
            <person name="Kono N."/>
            <person name="Arakawa K."/>
        </authorList>
    </citation>
    <scope>NUCLEOTIDE SEQUENCE [LARGE SCALE GENOMIC DNA]</scope>
</reference>
<protein>
    <submittedName>
        <fullName evidence="1">Uncharacterized protein</fullName>
    </submittedName>
</protein>
<feature type="non-terminal residue" evidence="1">
    <location>
        <position position="82"/>
    </location>
</feature>
<evidence type="ECO:0000313" key="2">
    <source>
        <dbReference type="Proteomes" id="UP001054945"/>
    </source>
</evidence>
<sequence>MADHENKLSLLLDPIFYKKQRRKARPLRSIEPNDMSDDDDDTRVLSTALIFLSESRDNPRVELCVTQDFVHFREVLYWIYRI</sequence>
<dbReference type="AlphaFoldDB" id="A0AAV4VAD6"/>
<dbReference type="Proteomes" id="UP001054945">
    <property type="component" value="Unassembled WGS sequence"/>
</dbReference>
<dbReference type="EMBL" id="BPLR01014218">
    <property type="protein sequence ID" value="GIY67252.1"/>
    <property type="molecule type" value="Genomic_DNA"/>
</dbReference>
<proteinExistence type="predicted"/>
<gene>
    <name evidence="1" type="ORF">CEXT_27561</name>
</gene>
<keyword evidence="2" id="KW-1185">Reference proteome</keyword>
<comment type="caution">
    <text evidence="1">The sequence shown here is derived from an EMBL/GenBank/DDBJ whole genome shotgun (WGS) entry which is preliminary data.</text>
</comment>
<organism evidence="1 2">
    <name type="scientific">Caerostris extrusa</name>
    <name type="common">Bark spider</name>
    <name type="synonym">Caerostris bankana</name>
    <dbReference type="NCBI Taxonomy" id="172846"/>
    <lineage>
        <taxon>Eukaryota</taxon>
        <taxon>Metazoa</taxon>
        <taxon>Ecdysozoa</taxon>
        <taxon>Arthropoda</taxon>
        <taxon>Chelicerata</taxon>
        <taxon>Arachnida</taxon>
        <taxon>Araneae</taxon>
        <taxon>Araneomorphae</taxon>
        <taxon>Entelegynae</taxon>
        <taxon>Araneoidea</taxon>
        <taxon>Araneidae</taxon>
        <taxon>Caerostris</taxon>
    </lineage>
</organism>
<evidence type="ECO:0000313" key="1">
    <source>
        <dbReference type="EMBL" id="GIY67252.1"/>
    </source>
</evidence>